<feature type="binding site" evidence="3">
    <location>
        <begin position="8"/>
        <end position="13"/>
    </location>
    <ligand>
        <name>ATP</name>
        <dbReference type="ChEBI" id="CHEBI:30616"/>
    </ligand>
</feature>
<dbReference type="NCBIfam" id="TIGR00749">
    <property type="entry name" value="glk"/>
    <property type="match status" value="1"/>
</dbReference>
<evidence type="ECO:0000256" key="4">
    <source>
        <dbReference type="RuleBase" id="RU004046"/>
    </source>
</evidence>
<evidence type="ECO:0000256" key="2">
    <source>
        <dbReference type="ARBA" id="ARBA00022777"/>
    </source>
</evidence>
<gene>
    <name evidence="3 5" type="primary">glk</name>
    <name evidence="5" type="ORF">CW354_13130</name>
</gene>
<dbReference type="InterPro" id="IPR003836">
    <property type="entry name" value="Glucokinase"/>
</dbReference>
<dbReference type="GO" id="GO:0005829">
    <property type="term" value="C:cytosol"/>
    <property type="evidence" value="ECO:0007669"/>
    <property type="project" value="TreeGrafter"/>
</dbReference>
<dbReference type="PANTHER" id="PTHR47690:SF1">
    <property type="entry name" value="GLUCOKINASE"/>
    <property type="match status" value="1"/>
</dbReference>
<comment type="caution">
    <text evidence="5">The sequence shown here is derived from an EMBL/GenBank/DDBJ whole genome shotgun (WGS) entry which is preliminary data.</text>
</comment>
<protein>
    <recommendedName>
        <fullName evidence="3">Glucokinase</fullName>
        <ecNumber evidence="3">2.7.1.2</ecNumber>
    </recommendedName>
    <alternativeName>
        <fullName evidence="3">Glucose kinase</fullName>
    </alternativeName>
</protein>
<keyword evidence="3" id="KW-0547">Nucleotide-binding</keyword>
<keyword evidence="3" id="KW-0963">Cytoplasm</keyword>
<comment type="similarity">
    <text evidence="3 4">Belongs to the bacterial glucokinase family.</text>
</comment>
<dbReference type="EC" id="2.7.1.2" evidence="3"/>
<dbReference type="Proteomes" id="UP000239504">
    <property type="component" value="Unassembled WGS sequence"/>
</dbReference>
<dbReference type="HAMAP" id="MF_00524">
    <property type="entry name" value="Glucokinase"/>
    <property type="match status" value="1"/>
</dbReference>
<dbReference type="NCBIfam" id="NF009073">
    <property type="entry name" value="PRK12408.1"/>
    <property type="match status" value="1"/>
</dbReference>
<keyword evidence="2 3" id="KW-0418">Kinase</keyword>
<dbReference type="OrthoDB" id="9800595at2"/>
<dbReference type="CDD" id="cd24008">
    <property type="entry name" value="ASKHA_NBD_GLK"/>
    <property type="match status" value="1"/>
</dbReference>
<dbReference type="Gene3D" id="3.40.367.20">
    <property type="match status" value="1"/>
</dbReference>
<reference evidence="5 6" key="1">
    <citation type="submission" date="2017-12" db="EMBL/GenBank/DDBJ databases">
        <authorList>
            <person name="Hurst M.R.H."/>
        </authorList>
    </citation>
    <scope>NUCLEOTIDE SEQUENCE [LARGE SCALE GENOMIC DNA]</scope>
    <source>
        <strain evidence="5 6">SY-3-19</strain>
    </source>
</reference>
<keyword evidence="3" id="KW-0067">ATP-binding</keyword>
<dbReference type="GO" id="GO:0004340">
    <property type="term" value="F:glucokinase activity"/>
    <property type="evidence" value="ECO:0007669"/>
    <property type="project" value="UniProtKB-UniRule"/>
</dbReference>
<dbReference type="InterPro" id="IPR050201">
    <property type="entry name" value="Bacterial_glucokinase"/>
</dbReference>
<dbReference type="EMBL" id="PJCH01000010">
    <property type="protein sequence ID" value="PQA86998.1"/>
    <property type="molecule type" value="Genomic_DNA"/>
</dbReference>
<evidence type="ECO:0000313" key="6">
    <source>
        <dbReference type="Proteomes" id="UP000239504"/>
    </source>
</evidence>
<dbReference type="InterPro" id="IPR043129">
    <property type="entry name" value="ATPase_NBD"/>
</dbReference>
<dbReference type="SUPFAM" id="SSF53067">
    <property type="entry name" value="Actin-like ATPase domain"/>
    <property type="match status" value="1"/>
</dbReference>
<dbReference type="Gene3D" id="3.30.420.40">
    <property type="match status" value="1"/>
</dbReference>
<evidence type="ECO:0000313" key="5">
    <source>
        <dbReference type="EMBL" id="PQA86998.1"/>
    </source>
</evidence>
<keyword evidence="1 3" id="KW-0808">Transferase</keyword>
<dbReference type="GO" id="GO:0005536">
    <property type="term" value="F:D-glucose binding"/>
    <property type="evidence" value="ECO:0007669"/>
    <property type="project" value="InterPro"/>
</dbReference>
<keyword evidence="3" id="KW-0324">Glycolysis</keyword>
<organism evidence="5 6">
    <name type="scientific">Hyphococcus luteus</name>
    <dbReference type="NCBI Taxonomy" id="2058213"/>
    <lineage>
        <taxon>Bacteria</taxon>
        <taxon>Pseudomonadati</taxon>
        <taxon>Pseudomonadota</taxon>
        <taxon>Alphaproteobacteria</taxon>
        <taxon>Parvularculales</taxon>
        <taxon>Parvularculaceae</taxon>
        <taxon>Hyphococcus</taxon>
    </lineage>
</organism>
<dbReference type="GO" id="GO:0006096">
    <property type="term" value="P:glycolytic process"/>
    <property type="evidence" value="ECO:0007669"/>
    <property type="project" value="UniProtKB-UniRule"/>
</dbReference>
<dbReference type="RefSeq" id="WP_104830556.1">
    <property type="nucleotide sequence ID" value="NZ_PJCH01000010.1"/>
</dbReference>
<dbReference type="Pfam" id="PF02685">
    <property type="entry name" value="Glucokinase"/>
    <property type="match status" value="1"/>
</dbReference>
<dbReference type="PANTHER" id="PTHR47690">
    <property type="entry name" value="GLUCOKINASE"/>
    <property type="match status" value="1"/>
</dbReference>
<sequence>MTEPFLVADIGGTNARFALAHMKNGGIAVEELRSFRAEEFDSIRAAAHAYLEAVSVKPKTACFAVAGPVTDEQVEFTNSPWVLNIEGFKKALCLTRLRVVNDFEALASGVGSLRDKDFLEIKAGAGDPHAPTLVMGPGTGLGQALIVPFGNRERVVSTEGGHVSFAPRTDEEIALMQFIRREHARVSVERVVSGIGLVNIYRALCEIEDVDCDPMRADEITAAAIKGTHPIAVKTANMFCALLGRVAGDAVLGAGARGGVVLGGGILPKIRELFLKSAFVERFLDKGRMQYYLEDVPVRLIISDGTALLGAAAMAKGAEMAKGADKGAGNAD</sequence>
<proteinExistence type="inferred from homology"/>
<evidence type="ECO:0000256" key="3">
    <source>
        <dbReference type="HAMAP-Rule" id="MF_00524"/>
    </source>
</evidence>
<dbReference type="GO" id="GO:0005524">
    <property type="term" value="F:ATP binding"/>
    <property type="evidence" value="ECO:0007669"/>
    <property type="project" value="UniProtKB-UniRule"/>
</dbReference>
<comment type="subcellular location">
    <subcellularLocation>
        <location evidence="3">Cytoplasm</location>
    </subcellularLocation>
</comment>
<comment type="catalytic activity">
    <reaction evidence="3">
        <text>D-glucose + ATP = D-glucose 6-phosphate + ADP + H(+)</text>
        <dbReference type="Rhea" id="RHEA:17825"/>
        <dbReference type="ChEBI" id="CHEBI:4167"/>
        <dbReference type="ChEBI" id="CHEBI:15378"/>
        <dbReference type="ChEBI" id="CHEBI:30616"/>
        <dbReference type="ChEBI" id="CHEBI:61548"/>
        <dbReference type="ChEBI" id="CHEBI:456216"/>
        <dbReference type="EC" id="2.7.1.2"/>
    </reaction>
</comment>
<evidence type="ECO:0000256" key="1">
    <source>
        <dbReference type="ARBA" id="ARBA00022679"/>
    </source>
</evidence>
<keyword evidence="6" id="KW-1185">Reference proteome</keyword>
<dbReference type="AlphaFoldDB" id="A0A2S7K3H8"/>
<accession>A0A2S7K3H8</accession>
<name>A0A2S7K3H8_9PROT</name>